<organism evidence="2 3">
    <name type="scientific">Acidipropionibacterium jensenii</name>
    <dbReference type="NCBI Taxonomy" id="1749"/>
    <lineage>
        <taxon>Bacteria</taxon>
        <taxon>Bacillati</taxon>
        <taxon>Actinomycetota</taxon>
        <taxon>Actinomycetes</taxon>
        <taxon>Propionibacteriales</taxon>
        <taxon>Propionibacteriaceae</taxon>
        <taxon>Acidipropionibacterium</taxon>
    </lineage>
</organism>
<accession>A0A3Q9ULT6</accession>
<feature type="region of interest" description="Disordered" evidence="1">
    <location>
        <begin position="193"/>
        <end position="215"/>
    </location>
</feature>
<reference evidence="3" key="1">
    <citation type="submission" date="2017-12" db="EMBL/GenBank/DDBJ databases">
        <title>Whole genome sequencing of Acidipropionibacterium jensenii strains JS279 and JS280.</title>
        <authorList>
            <person name="Deptula P."/>
            <person name="Laine P."/>
            <person name="Smolander O.-P."/>
            <person name="Paulin L."/>
            <person name="Auvinen P."/>
            <person name="Varmanen P."/>
        </authorList>
    </citation>
    <scope>NUCLEOTIDE SEQUENCE [LARGE SCALE GENOMIC DNA]</scope>
    <source>
        <strain evidence="3">JS280</strain>
    </source>
</reference>
<dbReference type="RefSeq" id="WP_097799347.1">
    <property type="nucleotide sequence ID" value="NZ_CP025570.1"/>
</dbReference>
<evidence type="ECO:0000256" key="1">
    <source>
        <dbReference type="SAM" id="MobiDB-lite"/>
    </source>
</evidence>
<dbReference type="Proteomes" id="UP000285875">
    <property type="component" value="Chromosome"/>
</dbReference>
<dbReference type="AlphaFoldDB" id="A0A3Q9ULT6"/>
<dbReference type="EMBL" id="CP025570">
    <property type="protein sequence ID" value="AZZ40118.1"/>
    <property type="molecule type" value="Genomic_DNA"/>
</dbReference>
<protein>
    <recommendedName>
        <fullName evidence="4">DNA-binding protein</fullName>
    </recommendedName>
</protein>
<name>A0A3Q9ULT6_9ACTN</name>
<proteinExistence type="predicted"/>
<evidence type="ECO:0000313" key="3">
    <source>
        <dbReference type="Proteomes" id="UP000285875"/>
    </source>
</evidence>
<evidence type="ECO:0000313" key="2">
    <source>
        <dbReference type="EMBL" id="AZZ40118.1"/>
    </source>
</evidence>
<feature type="compositionally biased region" description="Polar residues" evidence="1">
    <location>
        <begin position="202"/>
        <end position="215"/>
    </location>
</feature>
<gene>
    <name evidence="2" type="ORF">C0Z10_10555</name>
</gene>
<sequence>MMIDVEMRVTGVALDDPQTAETLAVCFPDTAWEQTADLTTVTVFVEHDANMVSSVLEQVRRLQAALPGLRVLDVFRDYVSVTSIAHRVGLTREGVRKWTLEPGFPIPSSILGPNSLKVWPWSDIVEWVNRSRGVDLEDHIPTTREATQIDNCLMRNPDATTIQWEAVSVDHRCMPFHESTRATAMAMPNARWTPGTPGMKSMRTSATSPEVISPC</sequence>
<evidence type="ECO:0008006" key="4">
    <source>
        <dbReference type="Google" id="ProtNLM"/>
    </source>
</evidence>
<dbReference type="KEGG" id="aji:C0Z10_10555"/>